<comment type="subunit">
    <text evidence="2">Interacts with Spx.</text>
</comment>
<dbReference type="PANTHER" id="PTHR13887:SF47">
    <property type="entry name" value="CLPXP ADAPTER PROTEIN SPXH"/>
    <property type="match status" value="1"/>
</dbReference>
<organism evidence="3 4">
    <name type="scientific">Bacillus coahuilensis p1.1.43</name>
    <dbReference type="NCBI Taxonomy" id="1150625"/>
    <lineage>
        <taxon>Bacteria</taxon>
        <taxon>Bacillati</taxon>
        <taxon>Bacillota</taxon>
        <taxon>Bacilli</taxon>
        <taxon>Bacillales</taxon>
        <taxon>Bacillaceae</taxon>
        <taxon>Bacillus</taxon>
    </lineage>
</organism>
<proteinExistence type="inferred from homology"/>
<gene>
    <name evidence="2" type="primary">spxH</name>
    <name evidence="3" type="ORF">Q75_04680</name>
</gene>
<dbReference type="PANTHER" id="PTHR13887">
    <property type="entry name" value="GLUTATHIONE S-TRANSFERASE KAPPA"/>
    <property type="match status" value="1"/>
</dbReference>
<dbReference type="Proteomes" id="UP000074108">
    <property type="component" value="Unassembled WGS sequence"/>
</dbReference>
<evidence type="ECO:0000313" key="3">
    <source>
        <dbReference type="EMBL" id="KUP07532.1"/>
    </source>
</evidence>
<dbReference type="PATRIC" id="fig|1150625.3.peg.980"/>
<keyword evidence="4" id="KW-1185">Reference proteome</keyword>
<dbReference type="SUPFAM" id="SSF52833">
    <property type="entry name" value="Thioredoxin-like"/>
    <property type="match status" value="1"/>
</dbReference>
<sequence>MNQTELQQNICSSEKKPLEIYLFVDPLCSDCWTIEPIIKKLQIEYGRFFKIRYVLAGRLSSLNNGGKRYTESVEKTLSRAGIVCEDPNEGESSTIHFSISRFYLRLKPLSFKEKRLDLKFFRTIQEHLFLQKEDISNIETLIDCAAEVNIDVEEFKQDLLSHQAAKAFQCDLKITNEMDVSESPTVVFFNEKIEDEGIKISGVYDYEVYTHIMQEMYEGELIRKDPPTLLDFLKFFRFVGTNEVATVYDLTISQAEKQLKEFQLQRKVERIGIKGHDFWKYLDV</sequence>
<keyword evidence="3" id="KW-0413">Isomerase</keyword>
<evidence type="ECO:0000256" key="1">
    <source>
        <dbReference type="ARBA" id="ARBA00022490"/>
    </source>
</evidence>
<dbReference type="OrthoDB" id="9813770at2"/>
<accession>A0A147KA06</accession>
<reference evidence="3 4" key="1">
    <citation type="journal article" date="2016" name="Front. Microbiol.">
        <title>Microevolution Analysis of Bacillus coahuilensis Unveils Differences in Phosphorus Acquisition Strategies and Their Regulation.</title>
        <authorList>
            <person name="Gomez-Lunar Z."/>
            <person name="Hernandez-Gonzalez I."/>
            <person name="Rodriguez-Torres M.D."/>
            <person name="Souza V."/>
            <person name="Olmedo-Alvarez G."/>
        </authorList>
    </citation>
    <scope>NUCLEOTIDE SEQUENCE [LARGE SCALE GENOMIC DNA]</scope>
    <source>
        <strain evidence="4">p1.1.43</strain>
    </source>
</reference>
<dbReference type="HAMAP" id="MF_02245">
    <property type="entry name" value="Adapter_SpxH"/>
    <property type="match status" value="1"/>
</dbReference>
<dbReference type="AlphaFoldDB" id="A0A147KA06"/>
<comment type="subcellular location">
    <subcellularLocation>
        <location evidence="2">Cytoplasm</location>
    </subcellularLocation>
</comment>
<evidence type="ECO:0000313" key="4">
    <source>
        <dbReference type="Proteomes" id="UP000074108"/>
    </source>
</evidence>
<evidence type="ECO:0000256" key="2">
    <source>
        <dbReference type="HAMAP-Rule" id="MF_02245"/>
    </source>
</evidence>
<dbReference type="Gene3D" id="3.40.30.10">
    <property type="entry name" value="Glutaredoxin"/>
    <property type="match status" value="1"/>
</dbReference>
<dbReference type="Pfam" id="PF13743">
    <property type="entry name" value="Thioredoxin_5"/>
    <property type="match status" value="1"/>
</dbReference>
<dbReference type="Gene3D" id="1.10.472.60">
    <property type="entry name" value="putative protein disulfide isomerase domain"/>
    <property type="match status" value="1"/>
</dbReference>
<dbReference type="GO" id="GO:0005737">
    <property type="term" value="C:cytoplasm"/>
    <property type="evidence" value="ECO:0007669"/>
    <property type="project" value="UniProtKB-SubCell"/>
</dbReference>
<dbReference type="InterPro" id="IPR036249">
    <property type="entry name" value="Thioredoxin-like_sf"/>
</dbReference>
<name>A0A147KA06_9BACI</name>
<protein>
    <recommendedName>
        <fullName evidence="2">ClpXP adapter protein SpxH</fullName>
    </recommendedName>
</protein>
<dbReference type="EMBL" id="LDYG01000021">
    <property type="protein sequence ID" value="KUP07532.1"/>
    <property type="molecule type" value="Genomic_DNA"/>
</dbReference>
<dbReference type="RefSeq" id="WP_082686247.1">
    <property type="nucleotide sequence ID" value="NZ_LDYG01000021.1"/>
</dbReference>
<keyword evidence="1 2" id="KW-0963">Cytoplasm</keyword>
<dbReference type="CDD" id="cd03025">
    <property type="entry name" value="DsbA_FrnE_like"/>
    <property type="match status" value="1"/>
</dbReference>
<dbReference type="STRING" id="1150625.Q75_04680"/>
<comment type="function">
    <text evidence="2">Adapter protein required for efficient degradation of Spx by ClpXP under non-stress conditions. Interaction with Spx stabilizes Spx and exposes the C-terminus of Spx for recognition and proteolysis by ClpXP.</text>
</comment>
<dbReference type="GO" id="GO:0016853">
    <property type="term" value="F:isomerase activity"/>
    <property type="evidence" value="ECO:0007669"/>
    <property type="project" value="UniProtKB-KW"/>
</dbReference>
<dbReference type="InterPro" id="IPR046404">
    <property type="entry name" value="Adapter_SpxH"/>
</dbReference>
<comment type="caution">
    <text evidence="3">The sequence shown here is derived from an EMBL/GenBank/DDBJ whole genome shotgun (WGS) entry which is preliminary data.</text>
</comment>
<comment type="similarity">
    <text evidence="2">Belongs to the SpxH family.</text>
</comment>